<dbReference type="EMBL" id="GL385396">
    <property type="protein sequence ID" value="EJT77732.1"/>
    <property type="molecule type" value="Genomic_DNA"/>
</dbReference>
<protein>
    <submittedName>
        <fullName evidence="1 2">Uncharacterized protein</fullName>
    </submittedName>
</protein>
<reference evidence="1" key="3">
    <citation type="submission" date="2010-09" db="EMBL/GenBank/DDBJ databases">
        <title>Annotation of Gaeumannomyces graminis var. tritici R3-111a-1.</title>
        <authorList>
            <consortium name="The Broad Institute Genome Sequencing Platform"/>
            <person name="Ma L.-J."/>
            <person name="Dead R."/>
            <person name="Young S.K."/>
            <person name="Zeng Q."/>
            <person name="Gargeya S."/>
            <person name="Fitzgerald M."/>
            <person name="Haas B."/>
            <person name="Abouelleil A."/>
            <person name="Alvarado L."/>
            <person name="Arachchi H.M."/>
            <person name="Berlin A."/>
            <person name="Brown A."/>
            <person name="Chapman S.B."/>
            <person name="Chen Z."/>
            <person name="Dunbar C."/>
            <person name="Freedman E."/>
            <person name="Gearin G."/>
            <person name="Gellesch M."/>
            <person name="Goldberg J."/>
            <person name="Griggs A."/>
            <person name="Gujja S."/>
            <person name="Heiman D."/>
            <person name="Howarth C."/>
            <person name="Larson L."/>
            <person name="Lui A."/>
            <person name="MacDonald P.J.P."/>
            <person name="Mehta T."/>
            <person name="Montmayeur A."/>
            <person name="Murphy C."/>
            <person name="Neiman D."/>
            <person name="Pearson M."/>
            <person name="Priest M."/>
            <person name="Roberts A."/>
            <person name="Saif S."/>
            <person name="Shea T."/>
            <person name="Shenoy N."/>
            <person name="Sisk P."/>
            <person name="Stolte C."/>
            <person name="Sykes S."/>
            <person name="Yandava C."/>
            <person name="Wortman J."/>
            <person name="Nusbaum C."/>
            <person name="Birren B."/>
        </authorList>
    </citation>
    <scope>NUCLEOTIDE SEQUENCE</scope>
    <source>
        <strain evidence="1">R3-111a-1</strain>
    </source>
</reference>
<reference evidence="1" key="2">
    <citation type="submission" date="2010-07" db="EMBL/GenBank/DDBJ databases">
        <authorList>
            <consortium name="The Broad Institute Genome Sequencing Platform"/>
            <consortium name="Broad Institute Genome Sequencing Center for Infectious Disease"/>
            <person name="Ma L.-J."/>
            <person name="Dead R."/>
            <person name="Young S."/>
            <person name="Zeng Q."/>
            <person name="Koehrsen M."/>
            <person name="Alvarado L."/>
            <person name="Berlin A."/>
            <person name="Chapman S.B."/>
            <person name="Chen Z."/>
            <person name="Freedman E."/>
            <person name="Gellesch M."/>
            <person name="Goldberg J."/>
            <person name="Griggs A."/>
            <person name="Gujja S."/>
            <person name="Heilman E.R."/>
            <person name="Heiman D."/>
            <person name="Hepburn T."/>
            <person name="Howarth C."/>
            <person name="Jen D."/>
            <person name="Larson L."/>
            <person name="Mehta T."/>
            <person name="Neiman D."/>
            <person name="Pearson M."/>
            <person name="Roberts A."/>
            <person name="Saif S."/>
            <person name="Shea T."/>
            <person name="Shenoy N."/>
            <person name="Sisk P."/>
            <person name="Stolte C."/>
            <person name="Sykes S."/>
            <person name="Walk T."/>
            <person name="White J."/>
            <person name="Yandava C."/>
            <person name="Haas B."/>
            <person name="Nusbaum C."/>
            <person name="Birren B."/>
        </authorList>
    </citation>
    <scope>NUCLEOTIDE SEQUENCE</scope>
    <source>
        <strain evidence="1">R3-111a-1</strain>
    </source>
</reference>
<accession>J3NNI1</accession>
<gene>
    <name evidence="2" type="primary">20343295</name>
    <name evidence="1" type="ORF">GGTG_02837</name>
</gene>
<evidence type="ECO:0000313" key="2">
    <source>
        <dbReference type="EnsemblFungi" id="EJT77732"/>
    </source>
</evidence>
<reference evidence="3" key="1">
    <citation type="submission" date="2010-07" db="EMBL/GenBank/DDBJ databases">
        <title>The genome sequence of Gaeumannomyces graminis var. tritici strain R3-111a-1.</title>
        <authorList>
            <consortium name="The Broad Institute Genome Sequencing Platform"/>
            <person name="Ma L.-J."/>
            <person name="Dead R."/>
            <person name="Young S."/>
            <person name="Zeng Q."/>
            <person name="Koehrsen M."/>
            <person name="Alvarado L."/>
            <person name="Berlin A."/>
            <person name="Chapman S.B."/>
            <person name="Chen Z."/>
            <person name="Freedman E."/>
            <person name="Gellesch M."/>
            <person name="Goldberg J."/>
            <person name="Griggs A."/>
            <person name="Gujja S."/>
            <person name="Heilman E.R."/>
            <person name="Heiman D."/>
            <person name="Hepburn T."/>
            <person name="Howarth C."/>
            <person name="Jen D."/>
            <person name="Larson L."/>
            <person name="Mehta T."/>
            <person name="Neiman D."/>
            <person name="Pearson M."/>
            <person name="Roberts A."/>
            <person name="Saif S."/>
            <person name="Shea T."/>
            <person name="Shenoy N."/>
            <person name="Sisk P."/>
            <person name="Stolte C."/>
            <person name="Sykes S."/>
            <person name="Walk T."/>
            <person name="White J."/>
            <person name="Yandava C."/>
            <person name="Haas B."/>
            <person name="Nusbaum C."/>
            <person name="Birren B."/>
        </authorList>
    </citation>
    <scope>NUCLEOTIDE SEQUENCE [LARGE SCALE GENOMIC DNA]</scope>
    <source>
        <strain evidence="3">R3-111a-1</strain>
    </source>
</reference>
<dbReference type="VEuPathDB" id="FungiDB:GGTG_02837"/>
<dbReference type="Proteomes" id="UP000006039">
    <property type="component" value="Unassembled WGS sequence"/>
</dbReference>
<dbReference type="AlphaFoldDB" id="J3NNI1"/>
<evidence type="ECO:0000313" key="3">
    <source>
        <dbReference type="Proteomes" id="UP000006039"/>
    </source>
</evidence>
<reference evidence="2" key="4">
    <citation type="journal article" date="2015" name="G3 (Bethesda)">
        <title>Genome sequences of three phytopathogenic species of the Magnaporthaceae family of fungi.</title>
        <authorList>
            <person name="Okagaki L.H."/>
            <person name="Nunes C.C."/>
            <person name="Sailsbery J."/>
            <person name="Clay B."/>
            <person name="Brown D."/>
            <person name="John T."/>
            <person name="Oh Y."/>
            <person name="Young N."/>
            <person name="Fitzgerald M."/>
            <person name="Haas B.J."/>
            <person name="Zeng Q."/>
            <person name="Young S."/>
            <person name="Adiconis X."/>
            <person name="Fan L."/>
            <person name="Levin J.Z."/>
            <person name="Mitchell T.K."/>
            <person name="Okubara P.A."/>
            <person name="Farman M.L."/>
            <person name="Kohn L.M."/>
            <person name="Birren B."/>
            <person name="Ma L.-J."/>
            <person name="Dean R.A."/>
        </authorList>
    </citation>
    <scope>NUCLEOTIDE SEQUENCE</scope>
    <source>
        <strain evidence="2">R3-111a-1</strain>
    </source>
</reference>
<dbReference type="HOGENOM" id="CLU_1845226_0_0_1"/>
<organism evidence="1">
    <name type="scientific">Gaeumannomyces tritici (strain R3-111a-1)</name>
    <name type="common">Wheat and barley take-all root rot fungus</name>
    <name type="synonym">Gaeumannomyces graminis var. tritici</name>
    <dbReference type="NCBI Taxonomy" id="644352"/>
    <lineage>
        <taxon>Eukaryota</taxon>
        <taxon>Fungi</taxon>
        <taxon>Dikarya</taxon>
        <taxon>Ascomycota</taxon>
        <taxon>Pezizomycotina</taxon>
        <taxon>Sordariomycetes</taxon>
        <taxon>Sordariomycetidae</taxon>
        <taxon>Magnaporthales</taxon>
        <taxon>Magnaporthaceae</taxon>
        <taxon>Gaeumannomyces</taxon>
    </lineage>
</organism>
<dbReference type="GeneID" id="20343295"/>
<dbReference type="EnsemblFungi" id="EJT77732">
    <property type="protein sequence ID" value="EJT77732"/>
    <property type="gene ID" value="GGTG_02837"/>
</dbReference>
<name>J3NNI1_GAET3</name>
<sequence>MDAVPCREGNLHVWRGKLQAGAGWAKDATGDCKLPVRRVFECLSACVFECVRCSRWWRPQSSSRDPGSAWMVLNGTIETVSDRPYYRSVGMPSFRWVGKFQGVPAVHMAQKIRRSHVGLLGCAVSPKALTFHSARWICE</sequence>
<keyword evidence="3" id="KW-1185">Reference proteome</keyword>
<proteinExistence type="predicted"/>
<dbReference type="RefSeq" id="XP_009218877.1">
    <property type="nucleotide sequence ID" value="XM_009220613.1"/>
</dbReference>
<evidence type="ECO:0000313" key="1">
    <source>
        <dbReference type="EMBL" id="EJT77732.1"/>
    </source>
</evidence>
<reference evidence="2" key="5">
    <citation type="submission" date="2018-04" db="UniProtKB">
        <authorList>
            <consortium name="EnsemblFungi"/>
        </authorList>
    </citation>
    <scope>IDENTIFICATION</scope>
    <source>
        <strain evidence="2">R3-111a-1</strain>
    </source>
</reference>